<dbReference type="InterPro" id="IPR017452">
    <property type="entry name" value="GPCR_Rhodpsn_7TM"/>
</dbReference>
<feature type="transmembrane region" description="Helical" evidence="8">
    <location>
        <begin position="105"/>
        <end position="126"/>
    </location>
</feature>
<keyword evidence="5 8" id="KW-0472">Membrane</keyword>
<dbReference type="PANTHER" id="PTHR24243">
    <property type="entry name" value="G-PROTEIN COUPLED RECEPTOR"/>
    <property type="match status" value="1"/>
</dbReference>
<evidence type="ECO:0000256" key="5">
    <source>
        <dbReference type="ARBA" id="ARBA00023136"/>
    </source>
</evidence>
<keyword evidence="4" id="KW-0297">G-protein coupled receptor</keyword>
<feature type="transmembrane region" description="Helical" evidence="8">
    <location>
        <begin position="285"/>
        <end position="307"/>
    </location>
</feature>
<sequence length="359" mass="40499">MVLHGNHEEGLNSTKVDSYLDNDAEVIIFRYVAPILIVFGTLGNFLSVVVLQSKYFKKSPATFILSVLSLTDVGVLLCGLLRHFIIEVSPDDVDVRTFSAAACHVHVMFTYYLCQLSSWTLLLVTLERMVSVRWPFKVNQMFSSNRIVIVWITIAISLALLNSHWFKTLGLVANEDRSGYACVVLDDYLWFTAVIWPWVDFIVLSLIPLLVIFTCNIVIILALLRATKLRSRALTNNQKTKESQQITVMLIGLNVIFLLTTVPVSVYFIGEGKAWDPDRQSTRNAYVICNTIYYLSNSTNFLIYCLTGSKFRRALSMVICRRGSGARSEDSSIVKSRWRTGSTTVEPVVVISFVAKTHL</sequence>
<keyword evidence="3 8" id="KW-1133">Transmembrane helix</keyword>
<gene>
    <name evidence="10" type="ORF">LSH36_59g07052</name>
</gene>
<dbReference type="PANTHER" id="PTHR24243:SF230">
    <property type="entry name" value="G-PROTEIN COUPLED RECEPTORS FAMILY 1 PROFILE DOMAIN-CONTAINING PROTEIN"/>
    <property type="match status" value="1"/>
</dbReference>
<feature type="transmembrane region" description="Helical" evidence="8">
    <location>
        <begin position="63"/>
        <end position="85"/>
    </location>
</feature>
<evidence type="ECO:0000313" key="11">
    <source>
        <dbReference type="Proteomes" id="UP001208570"/>
    </source>
</evidence>
<feature type="transmembrane region" description="Helical" evidence="8">
    <location>
        <begin position="195"/>
        <end position="224"/>
    </location>
</feature>
<dbReference type="GO" id="GO:0005886">
    <property type="term" value="C:plasma membrane"/>
    <property type="evidence" value="ECO:0007669"/>
    <property type="project" value="TreeGrafter"/>
</dbReference>
<keyword evidence="6" id="KW-0675">Receptor</keyword>
<comment type="caution">
    <text evidence="10">The sequence shown here is derived from an EMBL/GenBank/DDBJ whole genome shotgun (WGS) entry which is preliminary data.</text>
</comment>
<reference evidence="10" key="1">
    <citation type="journal article" date="2023" name="Mol. Biol. Evol.">
        <title>Third-Generation Sequencing Reveals the Adaptive Role of the Epigenome in Three Deep-Sea Polychaetes.</title>
        <authorList>
            <person name="Perez M."/>
            <person name="Aroh O."/>
            <person name="Sun Y."/>
            <person name="Lan Y."/>
            <person name="Juniper S.K."/>
            <person name="Young C.R."/>
            <person name="Angers B."/>
            <person name="Qian P.Y."/>
        </authorList>
    </citation>
    <scope>NUCLEOTIDE SEQUENCE</scope>
    <source>
        <strain evidence="10">P08H-3</strain>
    </source>
</reference>
<dbReference type="CDD" id="cd14978">
    <property type="entry name" value="7tmA_FMRFamide_R-like"/>
    <property type="match status" value="1"/>
</dbReference>
<dbReference type="PROSITE" id="PS50262">
    <property type="entry name" value="G_PROTEIN_RECEP_F1_2"/>
    <property type="match status" value="1"/>
</dbReference>
<keyword evidence="7" id="KW-0807">Transducer</keyword>
<dbReference type="InterPro" id="IPR000276">
    <property type="entry name" value="GPCR_Rhodpsn"/>
</dbReference>
<dbReference type="Gene3D" id="1.20.1070.10">
    <property type="entry name" value="Rhodopsin 7-helix transmembrane proteins"/>
    <property type="match status" value="1"/>
</dbReference>
<dbReference type="SUPFAM" id="SSF81321">
    <property type="entry name" value="Family A G protein-coupled receptor-like"/>
    <property type="match status" value="1"/>
</dbReference>
<name>A0AAD9K5I0_9ANNE</name>
<evidence type="ECO:0000256" key="8">
    <source>
        <dbReference type="SAM" id="Phobius"/>
    </source>
</evidence>
<evidence type="ECO:0000256" key="1">
    <source>
        <dbReference type="ARBA" id="ARBA00004141"/>
    </source>
</evidence>
<evidence type="ECO:0000256" key="4">
    <source>
        <dbReference type="ARBA" id="ARBA00023040"/>
    </source>
</evidence>
<organism evidence="10 11">
    <name type="scientific">Paralvinella palmiformis</name>
    <dbReference type="NCBI Taxonomy" id="53620"/>
    <lineage>
        <taxon>Eukaryota</taxon>
        <taxon>Metazoa</taxon>
        <taxon>Spiralia</taxon>
        <taxon>Lophotrochozoa</taxon>
        <taxon>Annelida</taxon>
        <taxon>Polychaeta</taxon>
        <taxon>Sedentaria</taxon>
        <taxon>Canalipalpata</taxon>
        <taxon>Terebellida</taxon>
        <taxon>Terebelliformia</taxon>
        <taxon>Alvinellidae</taxon>
        <taxon>Paralvinella</taxon>
    </lineage>
</organism>
<dbReference type="Pfam" id="PF00001">
    <property type="entry name" value="7tm_1"/>
    <property type="match status" value="1"/>
</dbReference>
<evidence type="ECO:0000313" key="10">
    <source>
        <dbReference type="EMBL" id="KAK2164765.1"/>
    </source>
</evidence>
<evidence type="ECO:0000256" key="2">
    <source>
        <dbReference type="ARBA" id="ARBA00022692"/>
    </source>
</evidence>
<dbReference type="AlphaFoldDB" id="A0AAD9K5I0"/>
<keyword evidence="11" id="KW-1185">Reference proteome</keyword>
<proteinExistence type="predicted"/>
<protein>
    <recommendedName>
        <fullName evidence="9">G-protein coupled receptors family 1 profile domain-containing protein</fullName>
    </recommendedName>
</protein>
<evidence type="ECO:0000256" key="6">
    <source>
        <dbReference type="ARBA" id="ARBA00023170"/>
    </source>
</evidence>
<comment type="subcellular location">
    <subcellularLocation>
        <location evidence="1">Membrane</location>
        <topology evidence="1">Multi-pass membrane protein</topology>
    </subcellularLocation>
</comment>
<dbReference type="PRINTS" id="PR00237">
    <property type="entry name" value="GPCRRHODOPSN"/>
</dbReference>
<feature type="transmembrane region" description="Helical" evidence="8">
    <location>
        <begin position="245"/>
        <end position="270"/>
    </location>
</feature>
<dbReference type="EMBL" id="JAODUP010000059">
    <property type="protein sequence ID" value="KAK2164765.1"/>
    <property type="molecule type" value="Genomic_DNA"/>
</dbReference>
<accession>A0AAD9K5I0</accession>
<evidence type="ECO:0000256" key="3">
    <source>
        <dbReference type="ARBA" id="ARBA00022989"/>
    </source>
</evidence>
<dbReference type="Proteomes" id="UP001208570">
    <property type="component" value="Unassembled WGS sequence"/>
</dbReference>
<feature type="transmembrane region" description="Helical" evidence="8">
    <location>
        <begin position="147"/>
        <end position="166"/>
    </location>
</feature>
<feature type="domain" description="G-protein coupled receptors family 1 profile" evidence="9">
    <location>
        <begin position="43"/>
        <end position="304"/>
    </location>
</feature>
<evidence type="ECO:0000259" key="9">
    <source>
        <dbReference type="PROSITE" id="PS50262"/>
    </source>
</evidence>
<keyword evidence="2 8" id="KW-0812">Transmembrane</keyword>
<feature type="transmembrane region" description="Helical" evidence="8">
    <location>
        <begin position="28"/>
        <end position="51"/>
    </location>
</feature>
<dbReference type="GO" id="GO:0004930">
    <property type="term" value="F:G protein-coupled receptor activity"/>
    <property type="evidence" value="ECO:0007669"/>
    <property type="project" value="UniProtKB-KW"/>
</dbReference>
<evidence type="ECO:0000256" key="7">
    <source>
        <dbReference type="ARBA" id="ARBA00023224"/>
    </source>
</evidence>